<dbReference type="InterPro" id="IPR007219">
    <property type="entry name" value="XnlR_reg_dom"/>
</dbReference>
<keyword evidence="4" id="KW-0539">Nucleus</keyword>
<dbReference type="PANTHER" id="PTHR47424">
    <property type="entry name" value="REGULATORY PROTEIN GAL4"/>
    <property type="match status" value="1"/>
</dbReference>
<proteinExistence type="predicted"/>
<name>A0AA38S8I8_9PEZI</name>
<dbReference type="GO" id="GO:0000978">
    <property type="term" value="F:RNA polymerase II cis-regulatory region sequence-specific DNA binding"/>
    <property type="evidence" value="ECO:0007669"/>
    <property type="project" value="TreeGrafter"/>
</dbReference>
<reference evidence="6" key="1">
    <citation type="submission" date="2022-07" db="EMBL/GenBank/DDBJ databases">
        <title>Fungi with potential for degradation of polypropylene.</title>
        <authorList>
            <person name="Gostincar C."/>
        </authorList>
    </citation>
    <scope>NUCLEOTIDE SEQUENCE</scope>
    <source>
        <strain evidence="6">EXF-13308</strain>
    </source>
</reference>
<dbReference type="InterPro" id="IPR051127">
    <property type="entry name" value="Fungal_SecMet_Regulators"/>
</dbReference>
<evidence type="ECO:0000259" key="5">
    <source>
        <dbReference type="SMART" id="SM00906"/>
    </source>
</evidence>
<dbReference type="Proteomes" id="UP001174694">
    <property type="component" value="Unassembled WGS sequence"/>
</dbReference>
<evidence type="ECO:0000256" key="1">
    <source>
        <dbReference type="ARBA" id="ARBA00023015"/>
    </source>
</evidence>
<evidence type="ECO:0000313" key="6">
    <source>
        <dbReference type="EMBL" id="KAJ9151385.1"/>
    </source>
</evidence>
<evidence type="ECO:0000313" key="7">
    <source>
        <dbReference type="Proteomes" id="UP001174694"/>
    </source>
</evidence>
<dbReference type="SMART" id="SM00906">
    <property type="entry name" value="Fungal_trans"/>
    <property type="match status" value="1"/>
</dbReference>
<keyword evidence="3" id="KW-0804">Transcription</keyword>
<evidence type="ECO:0000256" key="3">
    <source>
        <dbReference type="ARBA" id="ARBA00023163"/>
    </source>
</evidence>
<sequence>MLDAPLFPPPLQGSETGGLPETLEYVLPPRKQADHLVETYWSSMDPLFMFLDKPRFEHAYRGIFAGTPIDVDERIFVSTLNIIFALSAQVSESTAAEKREQLSSTYFHRAQELLHLTFWDTGSIELVHCLLLMGQYLQCTSRPQQTWMVVGFAVRIAQGLGLHRCEASTSASNIRDRQLIRRTWKACIIMDWTVAVTHGRPAIISPSVASLAVRPGDPIELGEGNVGDENAERSSEYFAKALEIYEITYSIMLGFYFPAPMGRKPAERADLVHATQREENLSNAIQFDGSLTRWERSLPSHLSLDRSGAFAGEVFHKQAVILRLRLFHARILLFRPLLVRFCVDQPGGTDRSEEGSLGDAVLESCAAICVRTARGMIALLLQYHSQNSGIGVLPLWWYRVFYIYTAATILAAATLRPAQFPRSEISESWNQALLLLRAHEGLSDAVRVFTTALQTLFSKVQETQNGSAYGWDGAGGLPDALDAAHGVADGIYPDAGFDIDSIIFGADDVAWLSSWQSLNNE</sequence>
<dbReference type="GO" id="GO:0005634">
    <property type="term" value="C:nucleus"/>
    <property type="evidence" value="ECO:0007669"/>
    <property type="project" value="TreeGrafter"/>
</dbReference>
<dbReference type="GO" id="GO:0000435">
    <property type="term" value="P:positive regulation of transcription from RNA polymerase II promoter by galactose"/>
    <property type="evidence" value="ECO:0007669"/>
    <property type="project" value="TreeGrafter"/>
</dbReference>
<organism evidence="6 7">
    <name type="scientific">Pleurostoma richardsiae</name>
    <dbReference type="NCBI Taxonomy" id="41990"/>
    <lineage>
        <taxon>Eukaryota</taxon>
        <taxon>Fungi</taxon>
        <taxon>Dikarya</taxon>
        <taxon>Ascomycota</taxon>
        <taxon>Pezizomycotina</taxon>
        <taxon>Sordariomycetes</taxon>
        <taxon>Sordariomycetidae</taxon>
        <taxon>Calosphaeriales</taxon>
        <taxon>Pleurostomataceae</taxon>
        <taxon>Pleurostoma</taxon>
    </lineage>
</organism>
<accession>A0AA38S8I8</accession>
<keyword evidence="1" id="KW-0805">Transcription regulation</keyword>
<dbReference type="AlphaFoldDB" id="A0AA38S8I8"/>
<dbReference type="GO" id="GO:0006351">
    <property type="term" value="P:DNA-templated transcription"/>
    <property type="evidence" value="ECO:0007669"/>
    <property type="project" value="InterPro"/>
</dbReference>
<dbReference type="EMBL" id="JANBVO010000006">
    <property type="protein sequence ID" value="KAJ9151385.1"/>
    <property type="molecule type" value="Genomic_DNA"/>
</dbReference>
<dbReference type="Pfam" id="PF04082">
    <property type="entry name" value="Fungal_trans"/>
    <property type="match status" value="1"/>
</dbReference>
<gene>
    <name evidence="6" type="ORF">NKR23_g3082</name>
</gene>
<evidence type="ECO:0000256" key="4">
    <source>
        <dbReference type="ARBA" id="ARBA00023242"/>
    </source>
</evidence>
<dbReference type="CDD" id="cd12148">
    <property type="entry name" value="fungal_TF_MHR"/>
    <property type="match status" value="1"/>
</dbReference>
<evidence type="ECO:0000256" key="2">
    <source>
        <dbReference type="ARBA" id="ARBA00023125"/>
    </source>
</evidence>
<keyword evidence="2" id="KW-0238">DNA-binding</keyword>
<comment type="caution">
    <text evidence="6">The sequence shown here is derived from an EMBL/GenBank/DDBJ whole genome shotgun (WGS) entry which is preliminary data.</text>
</comment>
<keyword evidence="7" id="KW-1185">Reference proteome</keyword>
<dbReference type="PANTHER" id="PTHR47424:SF3">
    <property type="entry name" value="REGULATORY PROTEIN GAL4"/>
    <property type="match status" value="1"/>
</dbReference>
<dbReference type="GO" id="GO:0008270">
    <property type="term" value="F:zinc ion binding"/>
    <property type="evidence" value="ECO:0007669"/>
    <property type="project" value="InterPro"/>
</dbReference>
<feature type="domain" description="Xylanolytic transcriptional activator regulatory" evidence="5">
    <location>
        <begin position="146"/>
        <end position="221"/>
    </location>
</feature>
<dbReference type="GO" id="GO:0000981">
    <property type="term" value="F:DNA-binding transcription factor activity, RNA polymerase II-specific"/>
    <property type="evidence" value="ECO:0007669"/>
    <property type="project" value="TreeGrafter"/>
</dbReference>
<protein>
    <submittedName>
        <fullName evidence="6">Fungal specific transcription factor</fullName>
    </submittedName>
</protein>